<feature type="compositionally biased region" description="Basic and acidic residues" evidence="1">
    <location>
        <begin position="42"/>
        <end position="67"/>
    </location>
</feature>
<keyword evidence="2" id="KW-1133">Transmembrane helix</keyword>
<evidence type="ECO:0000256" key="1">
    <source>
        <dbReference type="SAM" id="MobiDB-lite"/>
    </source>
</evidence>
<keyword evidence="2" id="KW-0812">Transmembrane</keyword>
<feature type="transmembrane region" description="Helical" evidence="2">
    <location>
        <begin position="88"/>
        <end position="109"/>
    </location>
</feature>
<feature type="region of interest" description="Disordered" evidence="1">
    <location>
        <begin position="42"/>
        <end position="86"/>
    </location>
</feature>
<name>A0A9X1F549_9FLAO</name>
<reference evidence="3" key="1">
    <citation type="submission" date="2021-04" db="EMBL/GenBank/DDBJ databases">
        <authorList>
            <person name="Pira H."/>
            <person name="Risdian C."/>
            <person name="Wink J."/>
        </authorList>
    </citation>
    <scope>NUCLEOTIDE SEQUENCE</scope>
    <source>
        <strain evidence="3">WHY3</strain>
    </source>
</reference>
<feature type="transmembrane region" description="Helical" evidence="2">
    <location>
        <begin position="129"/>
        <end position="147"/>
    </location>
</feature>
<evidence type="ECO:0000313" key="3">
    <source>
        <dbReference type="EMBL" id="MBV7267582.1"/>
    </source>
</evidence>
<keyword evidence="4" id="KW-1185">Reference proteome</keyword>
<sequence length="183" mass="20697">MLRDYVCSLCTNRYSYIPPDGCSCSEHKTTVYYDGAETKRLQEKEERERQLRQEQINKEKREAEARARASQKSKPKSKPANNSSSSSGIGPALGFIVFLIVAGYLYFALEEHYAVALGTGAVLGIIIRYTYKLILLIIFAAVGYYIYKEYFEKDHTATAILIEQNTINKSDISSLADSSNFYI</sequence>
<accession>A0A9X1F549</accession>
<organism evidence="3 4">
    <name type="scientific">Winogradskyella luteola</name>
    <dbReference type="NCBI Taxonomy" id="2828330"/>
    <lineage>
        <taxon>Bacteria</taxon>
        <taxon>Pseudomonadati</taxon>
        <taxon>Bacteroidota</taxon>
        <taxon>Flavobacteriia</taxon>
        <taxon>Flavobacteriales</taxon>
        <taxon>Flavobacteriaceae</taxon>
        <taxon>Winogradskyella</taxon>
    </lineage>
</organism>
<dbReference type="RefSeq" id="WP_218544143.1">
    <property type="nucleotide sequence ID" value="NZ_JAGSPD010000001.1"/>
</dbReference>
<gene>
    <name evidence="3" type="ORF">KCG49_00080</name>
</gene>
<comment type="caution">
    <text evidence="3">The sequence shown here is derived from an EMBL/GenBank/DDBJ whole genome shotgun (WGS) entry which is preliminary data.</text>
</comment>
<keyword evidence="2" id="KW-0472">Membrane</keyword>
<proteinExistence type="predicted"/>
<dbReference type="AlphaFoldDB" id="A0A9X1F549"/>
<dbReference type="Proteomes" id="UP001138894">
    <property type="component" value="Unassembled WGS sequence"/>
</dbReference>
<evidence type="ECO:0000313" key="4">
    <source>
        <dbReference type="Proteomes" id="UP001138894"/>
    </source>
</evidence>
<dbReference type="EMBL" id="JAGSPD010000001">
    <property type="protein sequence ID" value="MBV7267582.1"/>
    <property type="molecule type" value="Genomic_DNA"/>
</dbReference>
<evidence type="ECO:0000256" key="2">
    <source>
        <dbReference type="SAM" id="Phobius"/>
    </source>
</evidence>
<protein>
    <submittedName>
        <fullName evidence="3">Uncharacterized protein</fullName>
    </submittedName>
</protein>